<organism evidence="1 2">
    <name type="scientific">Entomophthora muscae</name>
    <dbReference type="NCBI Taxonomy" id="34485"/>
    <lineage>
        <taxon>Eukaryota</taxon>
        <taxon>Fungi</taxon>
        <taxon>Fungi incertae sedis</taxon>
        <taxon>Zoopagomycota</taxon>
        <taxon>Entomophthoromycotina</taxon>
        <taxon>Entomophthoromycetes</taxon>
        <taxon>Entomophthorales</taxon>
        <taxon>Entomophthoraceae</taxon>
        <taxon>Entomophthora</taxon>
    </lineage>
</organism>
<comment type="caution">
    <text evidence="1">The sequence shown here is derived from an EMBL/GenBank/DDBJ whole genome shotgun (WGS) entry which is preliminary data.</text>
</comment>
<accession>A0ACC2TLI9</accession>
<protein>
    <submittedName>
        <fullName evidence="1">Uncharacterized protein</fullName>
    </submittedName>
</protein>
<dbReference type="EMBL" id="QTSX02002509">
    <property type="protein sequence ID" value="KAJ9075346.1"/>
    <property type="molecule type" value="Genomic_DNA"/>
</dbReference>
<name>A0ACC2TLI9_9FUNG</name>
<proteinExistence type="predicted"/>
<dbReference type="Proteomes" id="UP001165960">
    <property type="component" value="Unassembled WGS sequence"/>
</dbReference>
<keyword evidence="2" id="KW-1185">Reference proteome</keyword>
<sequence>MEESGLAQLQVPRNRTTASSRLFLRRICNSTQIIKGCELFPSVFIQDLSDLVAFYASDSDKSRKDSCLPPRPFIHFVKPTCVTKEEFEQLKQSALAALSQSTNSASPTPHQTTCLPTLTPKPLPTPHYLCCCPFYRRR</sequence>
<reference evidence="1" key="1">
    <citation type="submission" date="2022-04" db="EMBL/GenBank/DDBJ databases">
        <title>Genome of the entomopathogenic fungus Entomophthora muscae.</title>
        <authorList>
            <person name="Elya C."/>
            <person name="Lovett B.R."/>
            <person name="Lee E."/>
            <person name="Macias A.M."/>
            <person name="Hajek A.E."/>
            <person name="De Bivort B.L."/>
            <person name="Kasson M.T."/>
            <person name="De Fine Licht H.H."/>
            <person name="Stajich J.E."/>
        </authorList>
    </citation>
    <scope>NUCLEOTIDE SEQUENCE</scope>
    <source>
        <strain evidence="1">Berkeley</strain>
    </source>
</reference>
<evidence type="ECO:0000313" key="1">
    <source>
        <dbReference type="EMBL" id="KAJ9075346.1"/>
    </source>
</evidence>
<evidence type="ECO:0000313" key="2">
    <source>
        <dbReference type="Proteomes" id="UP001165960"/>
    </source>
</evidence>
<gene>
    <name evidence="1" type="ORF">DSO57_1037039</name>
</gene>